<dbReference type="SUPFAM" id="SSF143456">
    <property type="entry name" value="VC0467-like"/>
    <property type="match status" value="1"/>
</dbReference>
<feature type="region of interest" description="Disordered" evidence="1">
    <location>
        <begin position="470"/>
        <end position="494"/>
    </location>
</feature>
<accession>A0A813DYL3</accession>
<dbReference type="Proteomes" id="UP000654075">
    <property type="component" value="Unassembled WGS sequence"/>
</dbReference>
<dbReference type="PANTHER" id="PTHR30327">
    <property type="entry name" value="UNCHARACTERIZED PROTEIN YQGE"/>
    <property type="match status" value="1"/>
</dbReference>
<proteinExistence type="predicted"/>
<comment type="caution">
    <text evidence="2">The sequence shown here is derived from an EMBL/GenBank/DDBJ whole genome shotgun (WGS) entry which is preliminary data.</text>
</comment>
<dbReference type="GO" id="GO:0005829">
    <property type="term" value="C:cytosol"/>
    <property type="evidence" value="ECO:0007669"/>
    <property type="project" value="TreeGrafter"/>
</dbReference>
<dbReference type="EMBL" id="CAJNNV010005744">
    <property type="protein sequence ID" value="CAE8592556.1"/>
    <property type="molecule type" value="Genomic_DNA"/>
</dbReference>
<evidence type="ECO:0000313" key="3">
    <source>
        <dbReference type="Proteomes" id="UP000654075"/>
    </source>
</evidence>
<dbReference type="InterPro" id="IPR003774">
    <property type="entry name" value="AlgH-like"/>
</dbReference>
<sequence length="530" mass="57179">MVSCRGRGIADARGVRGKTRSGTTLATLVTVSTAADAAAGFCFYEQRLCAWKMSALPGNGVCSLQKHGRWCLTAPCNSVAGLEELDERSYCCIHRRDDLANESESAEGRMNIMKGLHLTDLESASQWVRDGVAAPDEFLLLCGFCGWSPYQLQHELDWEDCWVLAAANAEALLGDLFRKQGALRRSRRAGLTVTGSGLSMWDKLYRRLDPAAWDVHELHGDAILKVWCKRMSSSGDLSAVSPLVGSESSNKEKEGADPQEEEALPEALQQVDFEGLLRQAAVGLEPLATRTILVASATSFLLSMPSSVLPLDDDGLPPQYLHKAVLALVRPCKSAKQPAAAVLLNGPRLPDVYSKVPGFGPSRLDSGQRSGKGVYFGGNHQDATVIKAFGRSFLGMVLLPPGVLQVLLRAGALSIAEEGIRPADILALPRSARWAAAGGAVAEGDAALAALGDEQRRGWYETFLEVDYDDEADGDERRRGSSEPAGNSRDIPASEEDIINFVKLKSTRSLFDLADEESDEDSSGDETKRT</sequence>
<gene>
    <name evidence="2" type="ORF">PGLA1383_LOCUS11204</name>
</gene>
<dbReference type="OrthoDB" id="272750at2759"/>
<name>A0A813DYL3_POLGL</name>
<reference evidence="2" key="1">
    <citation type="submission" date="2021-02" db="EMBL/GenBank/DDBJ databases">
        <authorList>
            <person name="Dougan E. K."/>
            <person name="Rhodes N."/>
            <person name="Thang M."/>
            <person name="Chan C."/>
        </authorList>
    </citation>
    <scope>NUCLEOTIDE SEQUENCE</scope>
</reference>
<organism evidence="2 3">
    <name type="scientific">Polarella glacialis</name>
    <name type="common">Dinoflagellate</name>
    <dbReference type="NCBI Taxonomy" id="89957"/>
    <lineage>
        <taxon>Eukaryota</taxon>
        <taxon>Sar</taxon>
        <taxon>Alveolata</taxon>
        <taxon>Dinophyceae</taxon>
        <taxon>Suessiales</taxon>
        <taxon>Suessiaceae</taxon>
        <taxon>Polarella</taxon>
    </lineage>
</organism>
<keyword evidence="3" id="KW-1185">Reference proteome</keyword>
<dbReference type="PANTHER" id="PTHR30327:SF1">
    <property type="entry name" value="UPF0301 PROTEIN YQGE"/>
    <property type="match status" value="1"/>
</dbReference>
<evidence type="ECO:0000256" key="1">
    <source>
        <dbReference type="SAM" id="MobiDB-lite"/>
    </source>
</evidence>
<dbReference type="Gene3D" id="3.40.1740.10">
    <property type="entry name" value="VC0467-like"/>
    <property type="match status" value="1"/>
</dbReference>
<protein>
    <submittedName>
        <fullName evidence="2">Uncharacterized protein</fullName>
    </submittedName>
</protein>
<dbReference type="Pfam" id="PF02622">
    <property type="entry name" value="DUF179"/>
    <property type="match status" value="1"/>
</dbReference>
<feature type="region of interest" description="Disordered" evidence="1">
    <location>
        <begin position="239"/>
        <end position="262"/>
    </location>
</feature>
<dbReference type="AlphaFoldDB" id="A0A813DYL3"/>
<evidence type="ECO:0000313" key="2">
    <source>
        <dbReference type="EMBL" id="CAE8592556.1"/>
    </source>
</evidence>